<dbReference type="GO" id="GO:0005886">
    <property type="term" value="C:plasma membrane"/>
    <property type="evidence" value="ECO:0007669"/>
    <property type="project" value="UniProtKB-SubCell"/>
</dbReference>
<keyword evidence="14" id="KW-1185">Reference proteome</keyword>
<evidence type="ECO:0000256" key="10">
    <source>
        <dbReference type="ARBA" id="ARBA00023201"/>
    </source>
</evidence>
<feature type="transmembrane region" description="Helical" evidence="11">
    <location>
        <begin position="186"/>
        <end position="203"/>
    </location>
</feature>
<evidence type="ECO:0000256" key="2">
    <source>
        <dbReference type="ARBA" id="ARBA00022448"/>
    </source>
</evidence>
<dbReference type="GO" id="GO:0015385">
    <property type="term" value="F:sodium:proton antiporter activity"/>
    <property type="evidence" value="ECO:0007669"/>
    <property type="project" value="UniProtKB-UniRule"/>
</dbReference>
<feature type="region of interest" description="Disordered" evidence="12">
    <location>
        <begin position="398"/>
        <end position="429"/>
    </location>
</feature>
<evidence type="ECO:0000256" key="11">
    <source>
        <dbReference type="HAMAP-Rule" id="MF_01844"/>
    </source>
</evidence>
<dbReference type="Proteomes" id="UP000275256">
    <property type="component" value="Unassembled WGS sequence"/>
</dbReference>
<dbReference type="Pfam" id="PF06965">
    <property type="entry name" value="Na_H_antiport_1"/>
    <property type="match status" value="1"/>
</dbReference>
<name>A0A3M0G7R0_9ACTN</name>
<feature type="transmembrane region" description="Helical" evidence="11">
    <location>
        <begin position="131"/>
        <end position="149"/>
    </location>
</feature>
<dbReference type="NCBIfam" id="TIGR00773">
    <property type="entry name" value="NhaA"/>
    <property type="match status" value="1"/>
</dbReference>
<dbReference type="PANTHER" id="PTHR30341:SF0">
    <property type="entry name" value="NA(+)_H(+) ANTIPORTER NHAA"/>
    <property type="match status" value="1"/>
</dbReference>
<feature type="transmembrane region" description="Helical" evidence="11">
    <location>
        <begin position="161"/>
        <end position="180"/>
    </location>
</feature>
<keyword evidence="3 11" id="KW-0050">Antiport</keyword>
<evidence type="ECO:0000256" key="1">
    <source>
        <dbReference type="ARBA" id="ARBA00004429"/>
    </source>
</evidence>
<sequence length="429" mass="45118">MNSASLPQRIAQFVARDKVGGALMISAAILALVLANSPAAGWYTNLSEFRLGPSSLHLDLTLSTWAADGLLALFFFIVGLELKHELIAGSLRSPSRAAVPVAAAIGGMAVPALVYVVMVKVLGDPGATSGWAIPTATDIAFALAVLAIFGSKLPGSLRTFLLTLAVVDDLLAIIVIAIFYSSGLNLWFLLGSLVTVAAFSWLAKTRRMRWWAMVPLALLAWVLMHESGVHATIAGVLLGFAVPARQVHGEDDTRTHMIEHRLRPLSAGIALPIFAFFSAGVAFSGEGTGNVLAQPVLVAIAVALVAGKLIGVLGTTKLVTTFTRLRLADGLGVRDLLPIGLLTGIGFTVSLLIAELSFPDSEHTAAAKLGVLIGTALATVLAALALVWDSRHPRGDDMNLDGVPDVDTAPYDSTHPDWTYTRSDDAPLQ</sequence>
<evidence type="ECO:0000256" key="9">
    <source>
        <dbReference type="ARBA" id="ARBA00023136"/>
    </source>
</evidence>
<evidence type="ECO:0000256" key="6">
    <source>
        <dbReference type="ARBA" id="ARBA00022989"/>
    </source>
</evidence>
<keyword evidence="5 11" id="KW-0812">Transmembrane</keyword>
<keyword evidence="4 11" id="KW-1003">Cell membrane</keyword>
<dbReference type="AlphaFoldDB" id="A0A3M0G7R0"/>
<feature type="transmembrane region" description="Helical" evidence="11">
    <location>
        <begin position="62"/>
        <end position="80"/>
    </location>
</feature>
<dbReference type="GO" id="GO:0006885">
    <property type="term" value="P:regulation of pH"/>
    <property type="evidence" value="ECO:0007669"/>
    <property type="project" value="UniProtKB-UniRule"/>
</dbReference>
<proteinExistence type="inferred from homology"/>
<feature type="transmembrane region" description="Helical" evidence="11">
    <location>
        <begin position="264"/>
        <end position="284"/>
    </location>
</feature>
<keyword evidence="7 11" id="KW-0915">Sodium</keyword>
<feature type="transmembrane region" description="Helical" evidence="11">
    <location>
        <begin position="336"/>
        <end position="354"/>
    </location>
</feature>
<organism evidence="13 14">
    <name type="scientific">Tessaracoccus antarcticus</name>
    <dbReference type="NCBI Taxonomy" id="2479848"/>
    <lineage>
        <taxon>Bacteria</taxon>
        <taxon>Bacillati</taxon>
        <taxon>Actinomycetota</taxon>
        <taxon>Actinomycetes</taxon>
        <taxon>Propionibacteriales</taxon>
        <taxon>Propionibacteriaceae</taxon>
        <taxon>Tessaracoccus</taxon>
    </lineage>
</organism>
<comment type="catalytic activity">
    <reaction evidence="11">
        <text>Na(+)(in) + 2 H(+)(out) = Na(+)(out) + 2 H(+)(in)</text>
        <dbReference type="Rhea" id="RHEA:29251"/>
        <dbReference type="ChEBI" id="CHEBI:15378"/>
        <dbReference type="ChEBI" id="CHEBI:29101"/>
    </reaction>
</comment>
<evidence type="ECO:0000313" key="13">
    <source>
        <dbReference type="EMBL" id="RMB60157.1"/>
    </source>
</evidence>
<evidence type="ECO:0000256" key="12">
    <source>
        <dbReference type="SAM" id="MobiDB-lite"/>
    </source>
</evidence>
<feature type="transmembrane region" description="Helical" evidence="11">
    <location>
        <begin position="21"/>
        <end position="42"/>
    </location>
</feature>
<keyword evidence="2 11" id="KW-0813">Transport</keyword>
<evidence type="ECO:0000256" key="8">
    <source>
        <dbReference type="ARBA" id="ARBA00023065"/>
    </source>
</evidence>
<dbReference type="Gene3D" id="1.20.1530.10">
    <property type="entry name" value="Na+/H+ antiporter like domain"/>
    <property type="match status" value="1"/>
</dbReference>
<evidence type="ECO:0000256" key="3">
    <source>
        <dbReference type="ARBA" id="ARBA00022449"/>
    </source>
</evidence>
<evidence type="ECO:0000256" key="4">
    <source>
        <dbReference type="ARBA" id="ARBA00022475"/>
    </source>
</evidence>
<comment type="caution">
    <text evidence="13">The sequence shown here is derived from an EMBL/GenBank/DDBJ whole genome shotgun (WGS) entry which is preliminary data.</text>
</comment>
<dbReference type="PANTHER" id="PTHR30341">
    <property type="entry name" value="SODIUM ION/PROTON ANTIPORTER NHAA-RELATED"/>
    <property type="match status" value="1"/>
</dbReference>
<dbReference type="InterPro" id="IPR023171">
    <property type="entry name" value="Na/H_antiporter_dom_sf"/>
</dbReference>
<keyword evidence="8 11" id="KW-0406">Ion transport</keyword>
<accession>A0A3M0G7R0</accession>
<dbReference type="HAMAP" id="MF_01844">
    <property type="entry name" value="NhaA"/>
    <property type="match status" value="1"/>
</dbReference>
<dbReference type="OrthoDB" id="117402at2"/>
<keyword evidence="6 11" id="KW-1133">Transmembrane helix</keyword>
<feature type="transmembrane region" description="Helical" evidence="11">
    <location>
        <begin position="101"/>
        <end position="119"/>
    </location>
</feature>
<dbReference type="InterPro" id="IPR004670">
    <property type="entry name" value="NhaA"/>
</dbReference>
<dbReference type="EMBL" id="REFW01000002">
    <property type="protein sequence ID" value="RMB60157.1"/>
    <property type="molecule type" value="Genomic_DNA"/>
</dbReference>
<gene>
    <name evidence="11 13" type="primary">nhaA</name>
    <name evidence="13" type="ORF">EAX62_10735</name>
</gene>
<keyword evidence="10 11" id="KW-0739">Sodium transport</keyword>
<keyword evidence="9 11" id="KW-0472">Membrane</keyword>
<evidence type="ECO:0000313" key="14">
    <source>
        <dbReference type="Proteomes" id="UP000275256"/>
    </source>
</evidence>
<dbReference type="RefSeq" id="WP_121901637.1">
    <property type="nucleotide sequence ID" value="NZ_REFW01000002.1"/>
</dbReference>
<comment type="function">
    <text evidence="11">Na(+)/H(+) antiporter that extrudes sodium in exchange for external protons.</text>
</comment>
<evidence type="ECO:0000256" key="7">
    <source>
        <dbReference type="ARBA" id="ARBA00023053"/>
    </source>
</evidence>
<reference evidence="13 14" key="1">
    <citation type="submission" date="2018-10" db="EMBL/GenBank/DDBJ databases">
        <title>Tessaracoccus antarcticuss sp. nov., isolated from sediment.</title>
        <authorList>
            <person name="Zhou L.Y."/>
            <person name="Du Z.J."/>
        </authorList>
    </citation>
    <scope>NUCLEOTIDE SEQUENCE [LARGE SCALE GENOMIC DNA]</scope>
    <source>
        <strain evidence="13 14">JDX10</strain>
    </source>
</reference>
<comment type="similarity">
    <text evidence="11">Belongs to the NhaA Na(+)/H(+) (TC 2.A.33) antiporter family.</text>
</comment>
<comment type="subcellular location">
    <subcellularLocation>
        <location evidence="1">Cell inner membrane</location>
        <topology evidence="1">Multi-pass membrane protein</topology>
    </subcellularLocation>
    <subcellularLocation>
        <location evidence="11">Cell membrane</location>
        <topology evidence="11">Multi-pass membrane protein</topology>
    </subcellularLocation>
</comment>
<protein>
    <recommendedName>
        <fullName evidence="11">Na(+)/H(+) antiporter NhaA</fullName>
    </recommendedName>
    <alternativeName>
        <fullName evidence="11">Sodium/proton antiporter NhaA</fullName>
    </alternativeName>
</protein>
<feature type="transmembrane region" description="Helical" evidence="11">
    <location>
        <begin position="296"/>
        <end position="315"/>
    </location>
</feature>
<feature type="transmembrane region" description="Helical" evidence="11">
    <location>
        <begin position="366"/>
        <end position="388"/>
    </location>
</feature>
<evidence type="ECO:0000256" key="5">
    <source>
        <dbReference type="ARBA" id="ARBA00022692"/>
    </source>
</evidence>